<dbReference type="GO" id="GO:0016301">
    <property type="term" value="F:kinase activity"/>
    <property type="evidence" value="ECO:0007669"/>
    <property type="project" value="UniProtKB-KW"/>
</dbReference>
<dbReference type="eggNOG" id="COG2334">
    <property type="taxonomic scope" value="Bacteria"/>
</dbReference>
<dbReference type="Pfam" id="PF01636">
    <property type="entry name" value="APH"/>
    <property type="match status" value="1"/>
</dbReference>
<accession>A0A024QIJ4</accession>
<dbReference type="InterPro" id="IPR002575">
    <property type="entry name" value="Aminoglycoside_PTrfase"/>
</dbReference>
<dbReference type="InterPro" id="IPR051678">
    <property type="entry name" value="AGP_Transferase"/>
</dbReference>
<proteinExistence type="predicted"/>
<dbReference type="RefSeq" id="WP_038247368.1">
    <property type="nucleotide sequence ID" value="NZ_BNER01000005.1"/>
</dbReference>
<dbReference type="Gene3D" id="1.10.510.10">
    <property type="entry name" value="Transferase(Phosphotransferase) domain 1"/>
    <property type="match status" value="1"/>
</dbReference>
<dbReference type="AlphaFoldDB" id="A0A024QIJ4"/>
<name>A0A024QIJ4_9BACI</name>
<feature type="domain" description="Aminoglycoside phosphotransferase" evidence="1">
    <location>
        <begin position="19"/>
        <end position="260"/>
    </location>
</feature>
<reference evidence="3" key="2">
    <citation type="submission" date="2014-05" db="EMBL/GenBank/DDBJ databases">
        <title>Draft genome sequence of Virgibacillus massiliensis Vm-5.</title>
        <authorList>
            <person name="Khelaifia S."/>
            <person name="Croce O."/>
            <person name="Lagier J.C."/>
            <person name="Raoult D."/>
        </authorList>
    </citation>
    <scope>NUCLEOTIDE SEQUENCE [LARGE SCALE GENOMIC DNA]</scope>
    <source>
        <strain evidence="3">Vm-5</strain>
    </source>
</reference>
<protein>
    <submittedName>
        <fullName evidence="2">Thiamine kinase</fullName>
    </submittedName>
</protein>
<dbReference type="Gene3D" id="1.20.58.840">
    <property type="match status" value="1"/>
</dbReference>
<dbReference type="InterPro" id="IPR011009">
    <property type="entry name" value="Kinase-like_dom_sf"/>
</dbReference>
<dbReference type="STRING" id="1462526.BN990_04364"/>
<comment type="caution">
    <text evidence="2">The sequence shown here is derived from an EMBL/GenBank/DDBJ whole genome shotgun (WGS) entry which is preliminary data.</text>
</comment>
<evidence type="ECO:0000313" key="3">
    <source>
        <dbReference type="Proteomes" id="UP000028875"/>
    </source>
</evidence>
<dbReference type="Proteomes" id="UP000028875">
    <property type="component" value="Unassembled WGS sequence"/>
</dbReference>
<reference evidence="2 3" key="1">
    <citation type="submission" date="2014-03" db="EMBL/GenBank/DDBJ databases">
        <authorList>
            <person name="Urmite Genomes U."/>
        </authorList>
    </citation>
    <scope>NUCLEOTIDE SEQUENCE [LARGE SCALE GENOMIC DNA]</scope>
    <source>
        <strain evidence="2 3">Vm-5</strain>
    </source>
</reference>
<keyword evidence="2" id="KW-0808">Transferase</keyword>
<dbReference type="OrthoDB" id="1645186at2"/>
<organism evidence="2 3">
    <name type="scientific">Virgibacillus massiliensis</name>
    <dbReference type="NCBI Taxonomy" id="1462526"/>
    <lineage>
        <taxon>Bacteria</taxon>
        <taxon>Bacillati</taxon>
        <taxon>Bacillota</taxon>
        <taxon>Bacilli</taxon>
        <taxon>Bacillales</taxon>
        <taxon>Bacillaceae</taxon>
        <taxon>Virgibacillus</taxon>
    </lineage>
</organism>
<evidence type="ECO:0000259" key="1">
    <source>
        <dbReference type="Pfam" id="PF01636"/>
    </source>
</evidence>
<evidence type="ECO:0000313" key="2">
    <source>
        <dbReference type="EMBL" id="CDQ41985.1"/>
    </source>
</evidence>
<dbReference type="EMBL" id="CCDP010000004">
    <property type="protein sequence ID" value="CDQ41985.1"/>
    <property type="molecule type" value="Genomic_DNA"/>
</dbReference>
<dbReference type="Gene3D" id="3.30.200.20">
    <property type="entry name" value="Phosphorylase Kinase, domain 1"/>
    <property type="match status" value="1"/>
</dbReference>
<dbReference type="PANTHER" id="PTHR21310">
    <property type="entry name" value="AMINOGLYCOSIDE PHOSPHOTRANSFERASE-RELATED-RELATED"/>
    <property type="match status" value="1"/>
</dbReference>
<keyword evidence="2" id="KW-0418">Kinase</keyword>
<keyword evidence="3" id="KW-1185">Reference proteome</keyword>
<gene>
    <name evidence="2" type="ORF">BN990_04364</name>
</gene>
<dbReference type="SUPFAM" id="SSF56112">
    <property type="entry name" value="Protein kinase-like (PK-like)"/>
    <property type="match status" value="1"/>
</dbReference>
<sequence>MNRLTSMLKTYYNLELPTIQEQKGGWASLAYKVSIGTEAYFLKVYEKQRASTPKYTELINDYAPVLKWLEENTELNGHLPVPILTRNDSYTCEDDQAVYMVYNYIEGDTIGDTKLSQSQIIHLAKLLSKLHTFGEKEIPMNLYALKESYDLPFLSQLTKSLKAIEKLPTDIRELLWFYQDPLEQLLSEMKRLASSLKNAKLTMRLCHTDLHYWNLMQTSNQLILIDWEGLKLAPVEADLMFFVDKPYFKQFLDVYRQRHNQFKINESALQFYQLRRKLEDIWEFLEQLMIDRLEGRARQHTINILKKELSTLI</sequence>